<dbReference type="AlphaFoldDB" id="A0A6L5BTK4"/>
<organism evidence="1 2">
    <name type="scientific">Pseudomonas frederiksbergensis</name>
    <dbReference type="NCBI Taxonomy" id="104087"/>
    <lineage>
        <taxon>Bacteria</taxon>
        <taxon>Pseudomonadati</taxon>
        <taxon>Pseudomonadota</taxon>
        <taxon>Gammaproteobacteria</taxon>
        <taxon>Pseudomonadales</taxon>
        <taxon>Pseudomonadaceae</taxon>
        <taxon>Pseudomonas</taxon>
    </lineage>
</organism>
<evidence type="ECO:0000313" key="2">
    <source>
        <dbReference type="Proteomes" id="UP000475265"/>
    </source>
</evidence>
<gene>
    <name evidence="1" type="ORF">FX983_04885</name>
</gene>
<dbReference type="RefSeq" id="WP_163912378.1">
    <property type="nucleotide sequence ID" value="NZ_JAAAXX010000002.1"/>
</dbReference>
<dbReference type="EMBL" id="JAAAXX010000002">
    <property type="protein sequence ID" value="KAF2390424.1"/>
    <property type="molecule type" value="Genomic_DNA"/>
</dbReference>
<evidence type="ECO:0000313" key="1">
    <source>
        <dbReference type="EMBL" id="KAF2390424.1"/>
    </source>
</evidence>
<comment type="caution">
    <text evidence="1">The sequence shown here is derived from an EMBL/GenBank/DDBJ whole genome shotgun (WGS) entry which is preliminary data.</text>
</comment>
<reference evidence="1 2" key="1">
    <citation type="submission" date="2019-12" db="EMBL/GenBank/DDBJ databases">
        <title>Endophytic bacteria associated with Panax ginseng seedlings.</title>
        <authorList>
            <person name="Park J.M."/>
            <person name="Shin R."/>
            <person name="Jo S.H."/>
        </authorList>
    </citation>
    <scope>NUCLEOTIDE SEQUENCE [LARGE SCALE GENOMIC DNA]</scope>
    <source>
        <strain evidence="1 2">PgKB32</strain>
    </source>
</reference>
<accession>A0A6L5BTK4</accession>
<name>A0A6L5BTK4_9PSED</name>
<proteinExistence type="predicted"/>
<sequence>MITTNCPEARQELATRPALEIPGALISVERAELGVNQAMLMARGLPIAIDGNGIEPGDSVLVYLDTRLVLVLPVKKDYAGQPITPYIPAALIPEGVFTLTYRVNLERSAPLNVRVKTRLPGGIDHPLAAPYIGATTLNAQQDETVIVPAYEGMCPNDKVTLMFGNWALLHTVKADEVGQPLTFSLSRDKVASNGDGAVVLYYTVCDELKNCALDHSPGRVLTIQSGTDEPVLATVEGTDQQHTLYLSRLGSRSAKVSLDTQGFAPGDMLKLVWRGLDRTGKSKVLSLEQTLEIPLRPDFKIPNAVMQELAGGSARLFFTRTDAHGAAQTLPATEILIVGHTHRSSEPPHPPAAVPEDSVLQIAQPTILGATEAVEGADCGVSLRIYDDSDLNGSRVIINPVTGAVALDVVDLLLNGRIVDTLIIQSGTVKCRHEMKIPKLELMPDRINVLQATISRVSHDAVTSSPPLRILYNAIRPGNKDLDCNPGHSELQLKLPQDVIDNGLDAERVALGVEVRFCYPYCRPHDVIALTMGNLTMRFTVSPDELPRCVANEPQCIVRTLTAQQFRQAANGPRLTLFYTVQDQIKNGPDTMAPCSAHVVFESDHTGVRRHVPASRAALGQAAHMLLAPSAVLDPQAPPTQIPIISAVTTRDQVIPHTGVTYYRNSLVIRGRATAGRPVVVYEGVRNLGRFTVDANGDWVVPARTFAVARHVITVRSIDSTQHSLPYVFTVQPGLSEDRVVFDYPDYQGWVPHDPDFKNVFSFYQAPGERYCVLKTETVTGAAPADILSRSFNNLQPGATYRLQVAVVQSATGNLQPSLRLRSSTGAASDFVHLNNQVLEVLSLHFVPPTPEGTLYLESGMEGGRGNVFFIPWMTLDRAPLAPMSSAQNMARIWG</sequence>
<dbReference type="Proteomes" id="UP000475265">
    <property type="component" value="Unassembled WGS sequence"/>
</dbReference>
<protein>
    <submittedName>
        <fullName evidence="1">Uncharacterized protein</fullName>
    </submittedName>
</protein>